<organism evidence="2 3">
    <name type="scientific">Photinus pyralis</name>
    <name type="common">Common eastern firefly</name>
    <name type="synonym">Lampyris pyralis</name>
    <dbReference type="NCBI Taxonomy" id="7054"/>
    <lineage>
        <taxon>Eukaryota</taxon>
        <taxon>Metazoa</taxon>
        <taxon>Ecdysozoa</taxon>
        <taxon>Arthropoda</taxon>
        <taxon>Hexapoda</taxon>
        <taxon>Insecta</taxon>
        <taxon>Pterygota</taxon>
        <taxon>Neoptera</taxon>
        <taxon>Endopterygota</taxon>
        <taxon>Coleoptera</taxon>
        <taxon>Polyphaga</taxon>
        <taxon>Elateriformia</taxon>
        <taxon>Elateroidea</taxon>
        <taxon>Lampyridae</taxon>
        <taxon>Lampyrinae</taxon>
        <taxon>Photinus</taxon>
    </lineage>
</organism>
<dbReference type="InParanoid" id="A0A5N4AM51"/>
<reference evidence="2 3" key="1">
    <citation type="journal article" date="2018" name="Elife">
        <title>Firefly genomes illuminate parallel origins of bioluminescence in beetles.</title>
        <authorList>
            <person name="Fallon T.R."/>
            <person name="Lower S.E."/>
            <person name="Chang C.H."/>
            <person name="Bessho-Uehara M."/>
            <person name="Martin G.J."/>
            <person name="Bewick A.J."/>
            <person name="Behringer M."/>
            <person name="Debat H.J."/>
            <person name="Wong I."/>
            <person name="Day J.C."/>
            <person name="Suvorov A."/>
            <person name="Silva C.J."/>
            <person name="Stanger-Hall K.F."/>
            <person name="Hall D.W."/>
            <person name="Schmitz R.J."/>
            <person name="Nelson D.R."/>
            <person name="Lewis S.M."/>
            <person name="Shigenobu S."/>
            <person name="Bybee S.M."/>
            <person name="Larracuente A.M."/>
            <person name="Oba Y."/>
            <person name="Weng J.K."/>
        </authorList>
    </citation>
    <scope>NUCLEOTIDE SEQUENCE [LARGE SCALE GENOMIC DNA]</scope>
    <source>
        <strain evidence="2">1611_PpyrPB1</strain>
        <tissue evidence="2">Whole body</tissue>
    </source>
</reference>
<evidence type="ECO:0000313" key="2">
    <source>
        <dbReference type="EMBL" id="KAB0798386.1"/>
    </source>
</evidence>
<evidence type="ECO:0000313" key="3">
    <source>
        <dbReference type="Proteomes" id="UP000327044"/>
    </source>
</evidence>
<accession>A0A5N4AM51</accession>
<dbReference type="Proteomes" id="UP000327044">
    <property type="component" value="Unassembled WGS sequence"/>
</dbReference>
<comment type="caution">
    <text evidence="2">The sequence shown here is derived from an EMBL/GenBank/DDBJ whole genome shotgun (WGS) entry which is preliminary data.</text>
</comment>
<dbReference type="AlphaFoldDB" id="A0A5N4AM51"/>
<keyword evidence="3" id="KW-1185">Reference proteome</keyword>
<protein>
    <recommendedName>
        <fullName evidence="4">DUF4794 domain-containing protein</fullName>
    </recommendedName>
</protein>
<name>A0A5N4AM51_PHOPY</name>
<feature type="signal peptide" evidence="1">
    <location>
        <begin position="1"/>
        <end position="16"/>
    </location>
</feature>
<dbReference type="EMBL" id="VVIM01000006">
    <property type="protein sequence ID" value="KAB0798386.1"/>
    <property type="molecule type" value="Genomic_DNA"/>
</dbReference>
<evidence type="ECO:0008006" key="4">
    <source>
        <dbReference type="Google" id="ProtNLM"/>
    </source>
</evidence>
<feature type="chain" id="PRO_5024426791" description="DUF4794 domain-containing protein" evidence="1">
    <location>
        <begin position="17"/>
        <end position="323"/>
    </location>
</feature>
<proteinExistence type="predicted"/>
<dbReference type="OrthoDB" id="6816087at2759"/>
<evidence type="ECO:0000256" key="1">
    <source>
        <dbReference type="SAM" id="SignalP"/>
    </source>
</evidence>
<keyword evidence="1" id="KW-0732">Signal</keyword>
<sequence>MKLIIITLTTWTLVVGHLYSPNSYQVRYGGNPFYGNYNPYGSQLNPYPNFVPIFSNYYYPNQQIPLAVPPISDYPNINVLAEMPYSINKTFTVVPMVAVAQETINFLSNALIIQVSRERPTMTIKNEQDALIECTPAVKIVLDQPLTIYSLQTSIIFPTDIKIEHKGFKIPIHVGAVFAPLSQDTYVSPETPVNVNVVYAIPTKPFTIDYVNNDKDVIVNADNQAVIVEDHQPDQPPKNITIIEFPTAEAEPTFQVDEEDEELVNRNPPVGVVPAGIVQSTQPIVSTQQFVNSKESPILTTLREEAAKNRFRNYGRPIVVQSV</sequence>
<gene>
    <name evidence="2" type="ORF">PPYR_09379</name>
</gene>